<evidence type="ECO:0000256" key="9">
    <source>
        <dbReference type="ARBA" id="ARBA00022679"/>
    </source>
</evidence>
<evidence type="ECO:0000256" key="19">
    <source>
        <dbReference type="HAMAP-Rule" id="MF_00719"/>
    </source>
</evidence>
<dbReference type="PANTHER" id="PTHR34148:SF1">
    <property type="entry name" value="ADENOSYLCOBINAMIDE-GDP RIBAZOLETRANSFERASE"/>
    <property type="match status" value="1"/>
</dbReference>
<dbReference type="GO" id="GO:0005886">
    <property type="term" value="C:plasma membrane"/>
    <property type="evidence" value="ECO:0007669"/>
    <property type="project" value="UniProtKB-SubCell"/>
</dbReference>
<dbReference type="InterPro" id="IPR003805">
    <property type="entry name" value="CobS"/>
</dbReference>
<comment type="similarity">
    <text evidence="4 19">Belongs to the CobS family.</text>
</comment>
<evidence type="ECO:0000256" key="3">
    <source>
        <dbReference type="ARBA" id="ARBA00004663"/>
    </source>
</evidence>
<sequence length="264" mass="26350">MIAPVVLGLRAVVAAFSFLTVLPFGRLVALDGKDVARGSVLFPLVGGAIGALTGGAAWILGDHLPPMLAAVLAVAIGAAVTGALHLDGLADCADGFGARTPEDRLRVMRDHTNGTYGGTALLLDLLIRVAALSALAGSKEALWISVAAGALSRAAGPVLAARLPYAADRPGAGEALNANPSFVRAIAAVFLALVILSLSLWAAGLNGSDGPAGFTPALIAAVVVVLLVGWTAKRRLGGVTGDVMGACSELVELAVLVALVATIS</sequence>
<evidence type="ECO:0000256" key="18">
    <source>
        <dbReference type="ARBA" id="ARBA00049504"/>
    </source>
</evidence>
<evidence type="ECO:0000256" key="7">
    <source>
        <dbReference type="ARBA" id="ARBA00022475"/>
    </source>
</evidence>
<dbReference type="EMBL" id="RJSE01000003">
    <property type="protein sequence ID" value="RNL65091.1"/>
    <property type="molecule type" value="Genomic_DNA"/>
</dbReference>
<dbReference type="UniPathway" id="UPA00148">
    <property type="reaction ID" value="UER00238"/>
</dbReference>
<dbReference type="OrthoDB" id="9794223at2"/>
<proteinExistence type="inferred from homology"/>
<name>A0A3N0CP57_9ACTN</name>
<keyword evidence="9 19" id="KW-0808">Transferase</keyword>
<dbReference type="EC" id="2.7.8.26" evidence="5 19"/>
<evidence type="ECO:0000256" key="15">
    <source>
        <dbReference type="ARBA" id="ARBA00032605"/>
    </source>
</evidence>
<keyword evidence="7 19" id="KW-1003">Cell membrane</keyword>
<evidence type="ECO:0000256" key="6">
    <source>
        <dbReference type="ARBA" id="ARBA00015850"/>
    </source>
</evidence>
<organism evidence="20 21">
    <name type="scientific">Nocardioides marmoriginsengisoli</name>
    <dbReference type="NCBI Taxonomy" id="661483"/>
    <lineage>
        <taxon>Bacteria</taxon>
        <taxon>Bacillati</taxon>
        <taxon>Actinomycetota</taxon>
        <taxon>Actinomycetes</taxon>
        <taxon>Propionibacteriales</taxon>
        <taxon>Nocardioidaceae</taxon>
        <taxon>Nocardioides</taxon>
    </lineage>
</organism>
<comment type="caution">
    <text evidence="20">The sequence shown here is derived from an EMBL/GenBank/DDBJ whole genome shotgun (WGS) entry which is preliminary data.</text>
</comment>
<dbReference type="AlphaFoldDB" id="A0A3N0CP57"/>
<accession>A0A3N0CP57</accession>
<feature type="transmembrane region" description="Helical" evidence="19">
    <location>
        <begin position="67"/>
        <end position="86"/>
    </location>
</feature>
<keyword evidence="21" id="KW-1185">Reference proteome</keyword>
<evidence type="ECO:0000256" key="4">
    <source>
        <dbReference type="ARBA" id="ARBA00010561"/>
    </source>
</evidence>
<gene>
    <name evidence="19 20" type="primary">cobS</name>
    <name evidence="20" type="ORF">EFK50_03715</name>
</gene>
<keyword evidence="11 19" id="KW-0460">Magnesium</keyword>
<feature type="transmembrane region" description="Helical" evidence="19">
    <location>
        <begin position="40"/>
        <end position="61"/>
    </location>
</feature>
<feature type="transmembrane region" description="Helical" evidence="19">
    <location>
        <begin position="182"/>
        <end position="202"/>
    </location>
</feature>
<dbReference type="NCBIfam" id="TIGR00317">
    <property type="entry name" value="cobS"/>
    <property type="match status" value="1"/>
</dbReference>
<evidence type="ECO:0000256" key="13">
    <source>
        <dbReference type="ARBA" id="ARBA00023136"/>
    </source>
</evidence>
<reference evidence="20 21" key="1">
    <citation type="submission" date="2018-11" db="EMBL/GenBank/DDBJ databases">
        <authorList>
            <person name="Li F."/>
        </authorList>
    </citation>
    <scope>NUCLEOTIDE SEQUENCE [LARGE SCALE GENOMIC DNA]</scope>
    <source>
        <strain evidence="20 21">Gsoil 097</strain>
    </source>
</reference>
<evidence type="ECO:0000256" key="5">
    <source>
        <dbReference type="ARBA" id="ARBA00013200"/>
    </source>
</evidence>
<dbReference type="Pfam" id="PF02654">
    <property type="entry name" value="CobS"/>
    <property type="match status" value="1"/>
</dbReference>
<comment type="cofactor">
    <cofactor evidence="1 19">
        <name>Mg(2+)</name>
        <dbReference type="ChEBI" id="CHEBI:18420"/>
    </cofactor>
</comment>
<feature type="transmembrane region" description="Helical" evidence="19">
    <location>
        <begin position="141"/>
        <end position="161"/>
    </location>
</feature>
<keyword evidence="10 19" id="KW-0812">Transmembrane</keyword>
<comment type="catalytic activity">
    <reaction evidence="18 19">
        <text>alpha-ribazole 5'-phosphate + adenosylcob(III)inamide-GDP = adenosylcob(III)alamin 5'-phosphate + GMP + H(+)</text>
        <dbReference type="Rhea" id="RHEA:23560"/>
        <dbReference type="ChEBI" id="CHEBI:15378"/>
        <dbReference type="ChEBI" id="CHEBI:57918"/>
        <dbReference type="ChEBI" id="CHEBI:58115"/>
        <dbReference type="ChEBI" id="CHEBI:60487"/>
        <dbReference type="ChEBI" id="CHEBI:60493"/>
        <dbReference type="EC" id="2.7.8.26"/>
    </reaction>
</comment>
<evidence type="ECO:0000256" key="2">
    <source>
        <dbReference type="ARBA" id="ARBA00004651"/>
    </source>
</evidence>
<keyword evidence="12 19" id="KW-1133">Transmembrane helix</keyword>
<dbReference type="PANTHER" id="PTHR34148">
    <property type="entry name" value="ADENOSYLCOBINAMIDE-GDP RIBAZOLETRANSFERASE"/>
    <property type="match status" value="1"/>
</dbReference>
<evidence type="ECO:0000313" key="21">
    <source>
        <dbReference type="Proteomes" id="UP000267128"/>
    </source>
</evidence>
<evidence type="ECO:0000256" key="12">
    <source>
        <dbReference type="ARBA" id="ARBA00022989"/>
    </source>
</evidence>
<protein>
    <recommendedName>
        <fullName evidence="6 19">Adenosylcobinamide-GDP ribazoletransferase</fullName>
        <ecNumber evidence="5 19">2.7.8.26</ecNumber>
    </recommendedName>
    <alternativeName>
        <fullName evidence="16 19">Cobalamin synthase</fullName>
    </alternativeName>
    <alternativeName>
        <fullName evidence="15 19">Cobalamin-5'-phosphate synthase</fullName>
    </alternativeName>
</protein>
<evidence type="ECO:0000256" key="17">
    <source>
        <dbReference type="ARBA" id="ARBA00048623"/>
    </source>
</evidence>
<feature type="transmembrane region" description="Helical" evidence="19">
    <location>
        <begin position="6"/>
        <end position="28"/>
    </location>
</feature>
<dbReference type="GO" id="GO:0051073">
    <property type="term" value="F:adenosylcobinamide-GDP ribazoletransferase activity"/>
    <property type="evidence" value="ECO:0007669"/>
    <property type="project" value="UniProtKB-UniRule"/>
</dbReference>
<comment type="function">
    <text evidence="14 19">Joins adenosylcobinamide-GDP and alpha-ribazole to generate adenosylcobalamin (Ado-cobalamin). Also synthesizes adenosylcobalamin 5'-phosphate from adenosylcobinamide-GDP and alpha-ribazole 5'-phosphate.</text>
</comment>
<comment type="subcellular location">
    <subcellularLocation>
        <location evidence="2 19">Cell membrane</location>
        <topology evidence="2 19">Multi-pass membrane protein</topology>
    </subcellularLocation>
</comment>
<evidence type="ECO:0000256" key="10">
    <source>
        <dbReference type="ARBA" id="ARBA00022692"/>
    </source>
</evidence>
<keyword evidence="13 19" id="KW-0472">Membrane</keyword>
<evidence type="ECO:0000256" key="8">
    <source>
        <dbReference type="ARBA" id="ARBA00022573"/>
    </source>
</evidence>
<dbReference type="Proteomes" id="UP000267128">
    <property type="component" value="Unassembled WGS sequence"/>
</dbReference>
<evidence type="ECO:0000313" key="20">
    <source>
        <dbReference type="EMBL" id="RNL65091.1"/>
    </source>
</evidence>
<dbReference type="GO" id="GO:0008818">
    <property type="term" value="F:cobalamin 5'-phosphate synthase activity"/>
    <property type="evidence" value="ECO:0007669"/>
    <property type="project" value="UniProtKB-UniRule"/>
</dbReference>
<evidence type="ECO:0000256" key="1">
    <source>
        <dbReference type="ARBA" id="ARBA00001946"/>
    </source>
</evidence>
<comment type="pathway">
    <text evidence="3 19">Cofactor biosynthesis; adenosylcobalamin biosynthesis; adenosylcobalamin from cob(II)yrinate a,c-diamide: step 7/7.</text>
</comment>
<dbReference type="HAMAP" id="MF_00719">
    <property type="entry name" value="CobS"/>
    <property type="match status" value="1"/>
</dbReference>
<comment type="catalytic activity">
    <reaction evidence="17 19">
        <text>alpha-ribazole + adenosylcob(III)inamide-GDP = adenosylcob(III)alamin + GMP + H(+)</text>
        <dbReference type="Rhea" id="RHEA:16049"/>
        <dbReference type="ChEBI" id="CHEBI:10329"/>
        <dbReference type="ChEBI" id="CHEBI:15378"/>
        <dbReference type="ChEBI" id="CHEBI:18408"/>
        <dbReference type="ChEBI" id="CHEBI:58115"/>
        <dbReference type="ChEBI" id="CHEBI:60487"/>
        <dbReference type="EC" id="2.7.8.26"/>
    </reaction>
</comment>
<evidence type="ECO:0000256" key="14">
    <source>
        <dbReference type="ARBA" id="ARBA00025228"/>
    </source>
</evidence>
<keyword evidence="8 19" id="KW-0169">Cobalamin biosynthesis</keyword>
<evidence type="ECO:0000256" key="11">
    <source>
        <dbReference type="ARBA" id="ARBA00022842"/>
    </source>
</evidence>
<dbReference type="GO" id="GO:0009236">
    <property type="term" value="P:cobalamin biosynthetic process"/>
    <property type="evidence" value="ECO:0007669"/>
    <property type="project" value="UniProtKB-UniRule"/>
</dbReference>
<evidence type="ECO:0000256" key="16">
    <source>
        <dbReference type="ARBA" id="ARBA00032853"/>
    </source>
</evidence>
<feature type="transmembrane region" description="Helical" evidence="19">
    <location>
        <begin position="214"/>
        <end position="231"/>
    </location>
</feature>